<keyword evidence="2 5" id="KW-0812">Transmembrane</keyword>
<keyword evidence="4 5" id="KW-0472">Membrane</keyword>
<sequence length="374" mass="38383">MERLPRALHPGAWWLWALGLATAASRTTNPIVLALVVAAAGYVVARRRTDAPWALAFRLYLLLGGLIVASRLLFRIVLGGGGGAGTHVLFTLPQIPLPEWAAGIRLFGPVAAEELLGGLYDGLRLAAMLVCLGAANALANPKRLLKLVPAALYEAGTAVIVALSVAPQLAESVLRVRRARRLRGGTGNGVRALRAILLPVLADALDRSLTLAAAMDSRGYARAGTTPRPVRLTTGALVVAGLLGVCVGVYGLLDATTPRPLGLPLLAAGGIAAAAGLVLGGHRVRRSRYRPDPWRLPETATALAGIGAGALLFATAAVDPANIYPSLSPLAWPQLGLLPALAVALAAVPAWLSPPPVTALAGSPPGDEPAEATA</sequence>
<feature type="transmembrane region" description="Helical" evidence="5">
    <location>
        <begin position="12"/>
        <end position="45"/>
    </location>
</feature>
<evidence type="ECO:0000256" key="4">
    <source>
        <dbReference type="ARBA" id="ARBA00023136"/>
    </source>
</evidence>
<keyword evidence="3 5" id="KW-1133">Transmembrane helix</keyword>
<feature type="transmembrane region" description="Helical" evidence="5">
    <location>
        <begin position="57"/>
        <end position="78"/>
    </location>
</feature>
<keyword evidence="7" id="KW-1185">Reference proteome</keyword>
<dbReference type="Proteomes" id="UP001501444">
    <property type="component" value="Unassembled WGS sequence"/>
</dbReference>
<organism evidence="6 7">
    <name type="scientific">Dactylosporangium salmoneum</name>
    <dbReference type="NCBI Taxonomy" id="53361"/>
    <lineage>
        <taxon>Bacteria</taxon>
        <taxon>Bacillati</taxon>
        <taxon>Actinomycetota</taxon>
        <taxon>Actinomycetes</taxon>
        <taxon>Micromonosporales</taxon>
        <taxon>Micromonosporaceae</taxon>
        <taxon>Dactylosporangium</taxon>
    </lineage>
</organism>
<dbReference type="RefSeq" id="WP_344610067.1">
    <property type="nucleotide sequence ID" value="NZ_BAAARV010000001.1"/>
</dbReference>
<feature type="transmembrane region" description="Helical" evidence="5">
    <location>
        <begin position="330"/>
        <end position="352"/>
    </location>
</feature>
<feature type="transmembrane region" description="Helical" evidence="5">
    <location>
        <begin position="151"/>
        <end position="170"/>
    </location>
</feature>
<evidence type="ECO:0000256" key="2">
    <source>
        <dbReference type="ARBA" id="ARBA00022692"/>
    </source>
</evidence>
<proteinExistence type="predicted"/>
<dbReference type="InterPro" id="IPR003339">
    <property type="entry name" value="ABC/ECF_trnsptr_transmembrane"/>
</dbReference>
<gene>
    <name evidence="6" type="ORF">GCM10010170_000160</name>
</gene>
<evidence type="ECO:0000313" key="6">
    <source>
        <dbReference type="EMBL" id="GAA2325740.1"/>
    </source>
</evidence>
<reference evidence="6 7" key="1">
    <citation type="journal article" date="2019" name="Int. J. Syst. Evol. Microbiol.">
        <title>The Global Catalogue of Microorganisms (GCM) 10K type strain sequencing project: providing services to taxonomists for standard genome sequencing and annotation.</title>
        <authorList>
            <consortium name="The Broad Institute Genomics Platform"/>
            <consortium name="The Broad Institute Genome Sequencing Center for Infectious Disease"/>
            <person name="Wu L."/>
            <person name="Ma J."/>
        </authorList>
    </citation>
    <scope>NUCLEOTIDE SEQUENCE [LARGE SCALE GENOMIC DNA]</scope>
    <source>
        <strain evidence="6 7">JCM 3272</strain>
    </source>
</reference>
<dbReference type="EMBL" id="BAAARV010000001">
    <property type="protein sequence ID" value="GAA2325740.1"/>
    <property type="molecule type" value="Genomic_DNA"/>
</dbReference>
<feature type="transmembrane region" description="Helical" evidence="5">
    <location>
        <begin position="259"/>
        <end position="279"/>
    </location>
</feature>
<feature type="transmembrane region" description="Helical" evidence="5">
    <location>
        <begin position="230"/>
        <end position="253"/>
    </location>
</feature>
<accession>A0ABN3FAH0</accession>
<evidence type="ECO:0000313" key="7">
    <source>
        <dbReference type="Proteomes" id="UP001501444"/>
    </source>
</evidence>
<evidence type="ECO:0000256" key="5">
    <source>
        <dbReference type="SAM" id="Phobius"/>
    </source>
</evidence>
<evidence type="ECO:0000256" key="3">
    <source>
        <dbReference type="ARBA" id="ARBA00022989"/>
    </source>
</evidence>
<dbReference type="Pfam" id="PF02361">
    <property type="entry name" value="CbiQ"/>
    <property type="match status" value="1"/>
</dbReference>
<comment type="subcellular location">
    <subcellularLocation>
        <location evidence="1">Membrane</location>
        <topology evidence="1">Multi-pass membrane protein</topology>
    </subcellularLocation>
</comment>
<evidence type="ECO:0000256" key="1">
    <source>
        <dbReference type="ARBA" id="ARBA00004141"/>
    </source>
</evidence>
<name>A0ABN3FAH0_9ACTN</name>
<dbReference type="PANTHER" id="PTHR33514">
    <property type="entry name" value="PROTEIN ABCI12, CHLOROPLASTIC"/>
    <property type="match status" value="1"/>
</dbReference>
<feature type="transmembrane region" description="Helical" evidence="5">
    <location>
        <begin position="300"/>
        <end position="318"/>
    </location>
</feature>
<protein>
    <submittedName>
        <fullName evidence="6">CbiQ family ECF transporter T component</fullName>
    </submittedName>
</protein>
<dbReference type="PANTHER" id="PTHR33514:SF15">
    <property type="entry name" value="COBALT TRANSPORT PROTEIN"/>
    <property type="match status" value="1"/>
</dbReference>
<comment type="caution">
    <text evidence="6">The sequence shown here is derived from an EMBL/GenBank/DDBJ whole genome shotgun (WGS) entry which is preliminary data.</text>
</comment>